<dbReference type="PANTHER" id="PTHR24173:SF74">
    <property type="entry name" value="ANKYRIN REPEAT DOMAIN-CONTAINING PROTEIN 16"/>
    <property type="match status" value="1"/>
</dbReference>
<dbReference type="Gene3D" id="1.25.40.20">
    <property type="entry name" value="Ankyrin repeat-containing domain"/>
    <property type="match status" value="2"/>
</dbReference>
<evidence type="ECO:0000256" key="2">
    <source>
        <dbReference type="ARBA" id="ARBA00023043"/>
    </source>
</evidence>
<gene>
    <name evidence="4" type="ORF">EG68_05609</name>
</gene>
<organism evidence="4 5">
    <name type="scientific">Paragonimus skrjabini miyazakii</name>
    <dbReference type="NCBI Taxonomy" id="59628"/>
    <lineage>
        <taxon>Eukaryota</taxon>
        <taxon>Metazoa</taxon>
        <taxon>Spiralia</taxon>
        <taxon>Lophotrochozoa</taxon>
        <taxon>Platyhelminthes</taxon>
        <taxon>Trematoda</taxon>
        <taxon>Digenea</taxon>
        <taxon>Plagiorchiida</taxon>
        <taxon>Troglotremata</taxon>
        <taxon>Troglotrematidae</taxon>
        <taxon>Paragonimus</taxon>
    </lineage>
</organism>
<feature type="repeat" description="ANK" evidence="3">
    <location>
        <begin position="321"/>
        <end position="353"/>
    </location>
</feature>
<dbReference type="PROSITE" id="PS50088">
    <property type="entry name" value="ANK_REPEAT"/>
    <property type="match status" value="1"/>
</dbReference>
<dbReference type="SMART" id="SM00248">
    <property type="entry name" value="ANK"/>
    <property type="match status" value="7"/>
</dbReference>
<evidence type="ECO:0000313" key="5">
    <source>
        <dbReference type="Proteomes" id="UP000822476"/>
    </source>
</evidence>
<dbReference type="InterPro" id="IPR036770">
    <property type="entry name" value="Ankyrin_rpt-contain_sf"/>
</dbReference>
<dbReference type="SUPFAM" id="SSF48403">
    <property type="entry name" value="Ankyrin repeat"/>
    <property type="match status" value="1"/>
</dbReference>
<accession>A0A8S9Y844</accession>
<evidence type="ECO:0000313" key="4">
    <source>
        <dbReference type="EMBL" id="KAF7231871.1"/>
    </source>
</evidence>
<evidence type="ECO:0000256" key="1">
    <source>
        <dbReference type="ARBA" id="ARBA00022737"/>
    </source>
</evidence>
<dbReference type="EMBL" id="JTDE01022256">
    <property type="protein sequence ID" value="KAF7231871.1"/>
    <property type="molecule type" value="Genomic_DNA"/>
</dbReference>
<reference evidence="4" key="1">
    <citation type="submission" date="2019-07" db="EMBL/GenBank/DDBJ databases">
        <title>Annotation for the trematode Paragonimus miyazaki's.</title>
        <authorList>
            <person name="Choi Y.-J."/>
        </authorList>
    </citation>
    <scope>NUCLEOTIDE SEQUENCE</scope>
    <source>
        <strain evidence="4">Japan</strain>
    </source>
</reference>
<dbReference type="AlphaFoldDB" id="A0A8S9Y844"/>
<sequence length="443" mass="48626">MQDDTFCECLKRLFKAVELDDEQEFVKLYTKVSFDDRLFIWRGRKSRYCNKSDTLLHVAARLGRAWLLRLAVHDGAPLSLTSIHNKHPLHEAAQTGAVECLRILICAVNVPVDPLKRADWTPLMLACAASSPQPITGMNDTSHATSRFVECVRLLLQHGADPSFTNKDGWNCLHVAARAGCREIVSVLLQHSPELIHTKTSNGRTCLHCLTSCQMSATDPYESCKIAQNLLDRFPQLLFIPDACGTIPVFDALRRGNVILASGLLRIDPDKQLEHCDKLGLKAVHVVAESGELDSLKLIEKHLGSGTFESKVALDCVAGIGGVTPLHLACRSGQHNIVKHILDSFRNSSVCDRPLHPLICPLDIRGCSPMWYAAVGSAGLGGTSVTQRICCLKLLFDALLAIPHDPETCSFISDHVVSILSCVSNASIHQVLENFVVDLLHSN</sequence>
<dbReference type="Pfam" id="PF12796">
    <property type="entry name" value="Ank_2"/>
    <property type="match status" value="2"/>
</dbReference>
<evidence type="ECO:0008006" key="6">
    <source>
        <dbReference type="Google" id="ProtNLM"/>
    </source>
</evidence>
<proteinExistence type="predicted"/>
<dbReference type="OrthoDB" id="4772757at2759"/>
<evidence type="ECO:0000256" key="3">
    <source>
        <dbReference type="PROSITE-ProRule" id="PRU00023"/>
    </source>
</evidence>
<protein>
    <recommendedName>
        <fullName evidence="6">Ankyrin repeat domain-containing protein 16</fullName>
    </recommendedName>
</protein>
<comment type="caution">
    <text evidence="4">The sequence shown here is derived from an EMBL/GenBank/DDBJ whole genome shotgun (WGS) entry which is preliminary data.</text>
</comment>
<dbReference type="Proteomes" id="UP000822476">
    <property type="component" value="Unassembled WGS sequence"/>
</dbReference>
<dbReference type="Pfam" id="PF00023">
    <property type="entry name" value="Ank"/>
    <property type="match status" value="1"/>
</dbReference>
<keyword evidence="1" id="KW-0677">Repeat</keyword>
<name>A0A8S9Y844_9TREM</name>
<dbReference type="PROSITE" id="PS50297">
    <property type="entry name" value="ANK_REP_REGION"/>
    <property type="match status" value="1"/>
</dbReference>
<dbReference type="PANTHER" id="PTHR24173">
    <property type="entry name" value="ANKYRIN REPEAT CONTAINING"/>
    <property type="match status" value="1"/>
</dbReference>
<dbReference type="InterPro" id="IPR002110">
    <property type="entry name" value="Ankyrin_rpt"/>
</dbReference>
<keyword evidence="5" id="KW-1185">Reference proteome</keyword>
<keyword evidence="2 3" id="KW-0040">ANK repeat</keyword>